<protein>
    <recommendedName>
        <fullName evidence="1">HTH cro/C1-type domain-containing protein</fullName>
    </recommendedName>
</protein>
<dbReference type="RefSeq" id="WP_069482205.1">
    <property type="nucleotide sequence ID" value="NZ_KV766182.1"/>
</dbReference>
<dbReference type="OrthoDB" id="2971638at2"/>
<dbReference type="EMBL" id="MECQ01000001">
    <property type="protein sequence ID" value="ODV57301.1"/>
    <property type="molecule type" value="Genomic_DNA"/>
</dbReference>
<dbReference type="Pfam" id="PF01381">
    <property type="entry name" value="HTH_3"/>
    <property type="match status" value="1"/>
</dbReference>
<dbReference type="Gene3D" id="1.10.260.40">
    <property type="entry name" value="lambda repressor-like DNA-binding domains"/>
    <property type="match status" value="1"/>
</dbReference>
<accession>A0A1E4RA06</accession>
<dbReference type="GO" id="GO:0003677">
    <property type="term" value="F:DNA binding"/>
    <property type="evidence" value="ECO:0007669"/>
    <property type="project" value="InterPro"/>
</dbReference>
<dbReference type="SMART" id="SM00530">
    <property type="entry name" value="HTH_XRE"/>
    <property type="match status" value="1"/>
</dbReference>
<sequence>MKFNHNRLKAERVARGLTVQEMGEVLGVAKGTYSKKENGKLPIDVDEFSLITNKFGIEREDIVIFFTLNVSEMATNDEIYV</sequence>
<gene>
    <name evidence="2" type="ORF">BG258_15980</name>
</gene>
<organism evidence="2 3">
    <name type="scientific">Lysinibacillus fusiformis</name>
    <dbReference type="NCBI Taxonomy" id="28031"/>
    <lineage>
        <taxon>Bacteria</taxon>
        <taxon>Bacillati</taxon>
        <taxon>Bacillota</taxon>
        <taxon>Bacilli</taxon>
        <taxon>Bacillales</taxon>
        <taxon>Bacillaceae</taxon>
        <taxon>Lysinibacillus</taxon>
    </lineage>
</organism>
<proteinExistence type="predicted"/>
<dbReference type="CDD" id="cd00093">
    <property type="entry name" value="HTH_XRE"/>
    <property type="match status" value="1"/>
</dbReference>
<feature type="domain" description="HTH cro/C1-type" evidence="1">
    <location>
        <begin position="8"/>
        <end position="62"/>
    </location>
</feature>
<dbReference type="Proteomes" id="UP000094784">
    <property type="component" value="Unassembled WGS sequence"/>
</dbReference>
<name>A0A1E4RA06_9BACI</name>
<reference evidence="2 3" key="1">
    <citation type="submission" date="2016-09" db="EMBL/GenBank/DDBJ databases">
        <title>Draft genome sequence of the soil isolate, Lysinibacillus fusiformis M5, a potential hypoxanthine producer.</title>
        <authorList>
            <person name="Gallegos-Monterrosa R."/>
            <person name="Maroti G."/>
            <person name="Balint B."/>
            <person name="Kovacs A.T."/>
        </authorList>
    </citation>
    <scope>NUCLEOTIDE SEQUENCE [LARGE SCALE GENOMIC DNA]</scope>
    <source>
        <strain evidence="2 3">M5</strain>
    </source>
</reference>
<evidence type="ECO:0000313" key="2">
    <source>
        <dbReference type="EMBL" id="ODV57301.1"/>
    </source>
</evidence>
<evidence type="ECO:0000313" key="3">
    <source>
        <dbReference type="Proteomes" id="UP000094784"/>
    </source>
</evidence>
<dbReference type="PROSITE" id="PS50943">
    <property type="entry name" value="HTH_CROC1"/>
    <property type="match status" value="1"/>
</dbReference>
<dbReference type="AlphaFoldDB" id="A0A1E4RA06"/>
<dbReference type="SUPFAM" id="SSF47413">
    <property type="entry name" value="lambda repressor-like DNA-binding domains"/>
    <property type="match status" value="1"/>
</dbReference>
<dbReference type="InterPro" id="IPR010982">
    <property type="entry name" value="Lambda_DNA-bd_dom_sf"/>
</dbReference>
<comment type="caution">
    <text evidence="2">The sequence shown here is derived from an EMBL/GenBank/DDBJ whole genome shotgun (WGS) entry which is preliminary data.</text>
</comment>
<evidence type="ECO:0000259" key="1">
    <source>
        <dbReference type="PROSITE" id="PS50943"/>
    </source>
</evidence>
<dbReference type="InterPro" id="IPR001387">
    <property type="entry name" value="Cro/C1-type_HTH"/>
</dbReference>